<dbReference type="GO" id="GO:0016829">
    <property type="term" value="F:lyase activity"/>
    <property type="evidence" value="ECO:0007669"/>
    <property type="project" value="UniProtKB-KW"/>
</dbReference>
<protein>
    <submittedName>
        <fullName evidence="3">Pectate lyase superfamily protein domain-containing protein</fullName>
    </submittedName>
</protein>
<proteinExistence type="predicted"/>
<dbReference type="Proteomes" id="UP001152797">
    <property type="component" value="Unassembled WGS sequence"/>
</dbReference>
<organism evidence="1">
    <name type="scientific">Cladocopium goreaui</name>
    <dbReference type="NCBI Taxonomy" id="2562237"/>
    <lineage>
        <taxon>Eukaryota</taxon>
        <taxon>Sar</taxon>
        <taxon>Alveolata</taxon>
        <taxon>Dinophyceae</taxon>
        <taxon>Suessiales</taxon>
        <taxon>Symbiodiniaceae</taxon>
        <taxon>Cladocopium</taxon>
    </lineage>
</organism>
<evidence type="ECO:0000313" key="3">
    <source>
        <dbReference type="EMBL" id="CAL4790651.1"/>
    </source>
</evidence>
<name>A0A9P1G725_9DINO</name>
<evidence type="ECO:0000313" key="1">
    <source>
        <dbReference type="EMBL" id="CAI4003339.1"/>
    </source>
</evidence>
<dbReference type="EMBL" id="CAMXCT030003247">
    <property type="protein sequence ID" value="CAL4790651.1"/>
    <property type="molecule type" value="Genomic_DNA"/>
</dbReference>
<dbReference type="EMBL" id="CAMXCT020003247">
    <property type="protein sequence ID" value="CAL1156714.1"/>
    <property type="molecule type" value="Genomic_DNA"/>
</dbReference>
<dbReference type="AlphaFoldDB" id="A0A9P1G725"/>
<comment type="caution">
    <text evidence="1">The sequence shown here is derived from an EMBL/GenBank/DDBJ whole genome shotgun (WGS) entry which is preliminary data.</text>
</comment>
<evidence type="ECO:0000313" key="2">
    <source>
        <dbReference type="EMBL" id="CAL1156714.1"/>
    </source>
</evidence>
<reference evidence="1" key="1">
    <citation type="submission" date="2022-10" db="EMBL/GenBank/DDBJ databases">
        <authorList>
            <person name="Chen Y."/>
            <person name="Dougan E. K."/>
            <person name="Chan C."/>
            <person name="Rhodes N."/>
            <person name="Thang M."/>
        </authorList>
    </citation>
    <scope>NUCLEOTIDE SEQUENCE</scope>
</reference>
<gene>
    <name evidence="1" type="ORF">C1SCF055_LOCUS29212</name>
</gene>
<accession>A0A9P1G725</accession>
<dbReference type="EMBL" id="CAMXCT010003247">
    <property type="protein sequence ID" value="CAI4003339.1"/>
    <property type="molecule type" value="Genomic_DNA"/>
</dbReference>
<sequence>MATLIPTAGTAAVEIGPALGVRVAGVMLQAGQNHSKNLLWWSQGGDPKNPGLLSDVPWHRDRDHGVEVFGWKNGGFWAGFAQIW</sequence>
<keyword evidence="3" id="KW-0456">Lyase</keyword>
<keyword evidence="4" id="KW-1185">Reference proteome</keyword>
<evidence type="ECO:0000313" key="4">
    <source>
        <dbReference type="Proteomes" id="UP001152797"/>
    </source>
</evidence>
<reference evidence="2" key="2">
    <citation type="submission" date="2024-04" db="EMBL/GenBank/DDBJ databases">
        <authorList>
            <person name="Chen Y."/>
            <person name="Shah S."/>
            <person name="Dougan E. K."/>
            <person name="Thang M."/>
            <person name="Chan C."/>
        </authorList>
    </citation>
    <scope>NUCLEOTIDE SEQUENCE [LARGE SCALE GENOMIC DNA]</scope>
</reference>